<evidence type="ECO:0000313" key="6">
    <source>
        <dbReference type="EMBL" id="CAD7265620.1"/>
    </source>
</evidence>
<evidence type="ECO:0000256" key="1">
    <source>
        <dbReference type="PIRSR" id="PIRSR601310-1"/>
    </source>
</evidence>
<dbReference type="EMBL" id="OC005761">
    <property type="protein sequence ID" value="CAD7265620.1"/>
    <property type="molecule type" value="Genomic_DNA"/>
</dbReference>
<dbReference type="GO" id="GO:0003824">
    <property type="term" value="F:catalytic activity"/>
    <property type="evidence" value="ECO:0007669"/>
    <property type="project" value="InterPro"/>
</dbReference>
<dbReference type="Gene3D" id="1.20.1480.30">
    <property type="entry name" value="Designed four-helix bundle protein"/>
    <property type="match status" value="1"/>
</dbReference>
<dbReference type="InterPro" id="IPR019808">
    <property type="entry name" value="Histidine_triad_CS"/>
</dbReference>
<feature type="region of interest" description="Disordered" evidence="4">
    <location>
        <begin position="53"/>
        <end position="78"/>
    </location>
</feature>
<feature type="region of interest" description="Disordered" evidence="4">
    <location>
        <begin position="413"/>
        <end position="519"/>
    </location>
</feature>
<dbReference type="PROSITE" id="PS51084">
    <property type="entry name" value="HIT_2"/>
    <property type="match status" value="1"/>
</dbReference>
<feature type="domain" description="HIT" evidence="5">
    <location>
        <begin position="695"/>
        <end position="782"/>
    </location>
</feature>
<reference evidence="6" key="1">
    <citation type="submission" date="2020-11" db="EMBL/GenBank/DDBJ databases">
        <authorList>
            <person name="Tran Van P."/>
        </authorList>
    </citation>
    <scope>NUCLEOTIDE SEQUENCE</scope>
</reference>
<dbReference type="PRINTS" id="PR00332">
    <property type="entry name" value="HISTRIAD"/>
</dbReference>
<dbReference type="InterPro" id="IPR001310">
    <property type="entry name" value="Histidine_triad_HIT"/>
</dbReference>
<dbReference type="PANTHER" id="PTHR23089">
    <property type="entry name" value="HISTIDINE TRIAD HIT PROTEIN"/>
    <property type="match status" value="1"/>
</dbReference>
<feature type="short sequence motif" description="Histidine triad motif" evidence="2 3">
    <location>
        <begin position="766"/>
        <end position="770"/>
    </location>
</feature>
<accession>A0A7R9B3H6</accession>
<feature type="compositionally biased region" description="Low complexity" evidence="4">
    <location>
        <begin position="416"/>
        <end position="429"/>
    </location>
</feature>
<feature type="active site" description="Tele-AMP-histidine intermediate" evidence="1">
    <location>
        <position position="768"/>
    </location>
</feature>
<dbReference type="Pfam" id="PF01230">
    <property type="entry name" value="HIT"/>
    <property type="match status" value="2"/>
</dbReference>
<dbReference type="AlphaFoldDB" id="A0A7R9B3H6"/>
<feature type="compositionally biased region" description="Low complexity" evidence="4">
    <location>
        <begin position="466"/>
        <end position="484"/>
    </location>
</feature>
<proteinExistence type="predicted"/>
<dbReference type="PROSITE" id="PS00892">
    <property type="entry name" value="HIT_1"/>
    <property type="match status" value="1"/>
</dbReference>
<dbReference type="CDD" id="cd01276">
    <property type="entry name" value="PKCI_related"/>
    <property type="match status" value="1"/>
</dbReference>
<organism evidence="6">
    <name type="scientific">Timema shepardi</name>
    <name type="common">Walking stick</name>
    <dbReference type="NCBI Taxonomy" id="629360"/>
    <lineage>
        <taxon>Eukaryota</taxon>
        <taxon>Metazoa</taxon>
        <taxon>Ecdysozoa</taxon>
        <taxon>Arthropoda</taxon>
        <taxon>Hexapoda</taxon>
        <taxon>Insecta</taxon>
        <taxon>Pterygota</taxon>
        <taxon>Neoptera</taxon>
        <taxon>Polyneoptera</taxon>
        <taxon>Phasmatodea</taxon>
        <taxon>Timematodea</taxon>
        <taxon>Timematoidea</taxon>
        <taxon>Timematidae</taxon>
        <taxon>Timema</taxon>
    </lineage>
</organism>
<evidence type="ECO:0000256" key="2">
    <source>
        <dbReference type="PIRSR" id="PIRSR601310-3"/>
    </source>
</evidence>
<dbReference type="SUPFAM" id="SSF54197">
    <property type="entry name" value="HIT-like"/>
    <property type="match status" value="2"/>
</dbReference>
<evidence type="ECO:0000256" key="4">
    <source>
        <dbReference type="SAM" id="MobiDB-lite"/>
    </source>
</evidence>
<protein>
    <recommendedName>
        <fullName evidence="5">HIT domain-containing protein</fullName>
    </recommendedName>
</protein>
<dbReference type="InterPro" id="IPR036265">
    <property type="entry name" value="HIT-like_sf"/>
</dbReference>
<evidence type="ECO:0000256" key="3">
    <source>
        <dbReference type="PROSITE-ProRule" id="PRU00464"/>
    </source>
</evidence>
<evidence type="ECO:0000259" key="5">
    <source>
        <dbReference type="PROSITE" id="PS51084"/>
    </source>
</evidence>
<feature type="compositionally biased region" description="Polar residues" evidence="4">
    <location>
        <begin position="54"/>
        <end position="65"/>
    </location>
</feature>
<name>A0A7R9B3H6_TIMSH</name>
<dbReference type="Gene3D" id="3.30.428.10">
    <property type="entry name" value="HIT-like"/>
    <property type="match status" value="2"/>
</dbReference>
<gene>
    <name evidence="6" type="ORF">TSIB3V08_LOCUS9652</name>
</gene>
<sequence length="782" mass="86590">MSSFGLEHFEEEVEPLYNYLERLELSGTESLLGQNPGASDPVEGVFLPLEEAKSQQQISAGQTDEPSPEKLPISFHSISEPPRSRTPLAVSFLHLGNKTTFCIQGLFNVEATYNGLSATPPATIVEGNGPRFLRRNWFTELGIKVQGIHHITDSKFMKIRDGARDGGGKTIEQTIQQRMRLAATRIFQVVLATEVITSSGHVEPQSFPAGRGSSPGQTKYFYLWRGDCPALTNKSTRTLKTACSDTGTIKQLLSHIANQYVINKSCVSCEHLKVFHKVIQMNDTGCEVLSPGFPLQQSELELVQAFLKESNRPTHRGFFPYEVMVAPEFFEAPMAEPTAPPSVKPETGEKQRKIVASSGHVKVLGYSTRCSAHLDIPFSRFSFLTRFQHLIYASETPRLSQLSCHGRWSMQAMPAPMTTPTSDGPTSGPLIQPPPVADRFQPESPAPEPSTDSTPETLRRAPSMTAPANTPVRPAAAPPRLSAPEQPRQTHRLGGTPVTTRFGRQEKPPPVHPTEIRTSISPSSVVELNTTRALANYATEADRVFNTLDRVFNTLDRVFNTLEWVFNTLDRVSNTLDRVSNTHDRVFNTLDRVFNTLDRVFNTLDRVSNTLDRVSNTLDRVSNTLESSDDKEEAGCDVTVASGGPSEQNDPVLFERRGKRLNKCVAFHDVNPQAPVHFLVIPRKHVGCIVLFQCVAFHDVNPQAPVHFLVIPRKTIQTLSRAEDTDEQLLGHLMIVARKVAKGVGLDNGFRLVVNDGPDGCQSVYHLHIHILGGRQMDWPPG</sequence>
<dbReference type="InterPro" id="IPR011146">
    <property type="entry name" value="HIT-like"/>
</dbReference>